<organism evidence="2 3">
    <name type="scientific">Polaribacter vadi</name>
    <dbReference type="NCBI Taxonomy" id="1774273"/>
    <lineage>
        <taxon>Bacteria</taxon>
        <taxon>Pseudomonadati</taxon>
        <taxon>Bacteroidota</taxon>
        <taxon>Flavobacteriia</taxon>
        <taxon>Flavobacteriales</taxon>
        <taxon>Flavobacteriaceae</taxon>
    </lineage>
</organism>
<dbReference type="EMBL" id="LSFM01000019">
    <property type="protein sequence ID" value="OBY65104.1"/>
    <property type="molecule type" value="Genomic_DNA"/>
</dbReference>
<proteinExistence type="predicted"/>
<keyword evidence="3" id="KW-1185">Reference proteome</keyword>
<dbReference type="Gene3D" id="2.40.128.140">
    <property type="entry name" value="Outer membrane protein"/>
    <property type="match status" value="1"/>
</dbReference>
<dbReference type="KEGG" id="pob:LPB03_00280"/>
<feature type="chain" id="PRO_5008615806" description="Lipid A deacylase LpxR family protein" evidence="1">
    <location>
        <begin position="20"/>
        <end position="317"/>
    </location>
</feature>
<keyword evidence="1" id="KW-0732">Signal</keyword>
<dbReference type="InterPro" id="IPR037107">
    <property type="entry name" value="Put_OMP_sf"/>
</dbReference>
<reference evidence="3" key="1">
    <citation type="submission" date="2016-02" db="EMBL/GenBank/DDBJ databases">
        <authorList>
            <person name="Shin S.-K."/>
            <person name="Yi H."/>
            <person name="Kim E."/>
        </authorList>
    </citation>
    <scope>NUCLEOTIDE SEQUENCE [LARGE SCALE GENOMIC DNA]</scope>
    <source>
        <strain evidence="3">LPB0003</strain>
    </source>
</reference>
<dbReference type="RefSeq" id="WP_065318478.1">
    <property type="nucleotide sequence ID" value="NZ_CP017477.1"/>
</dbReference>
<evidence type="ECO:0000256" key="1">
    <source>
        <dbReference type="SAM" id="SignalP"/>
    </source>
</evidence>
<evidence type="ECO:0000313" key="2">
    <source>
        <dbReference type="EMBL" id="OBY65104.1"/>
    </source>
</evidence>
<dbReference type="Proteomes" id="UP000092584">
    <property type="component" value="Unassembled WGS sequence"/>
</dbReference>
<sequence>MFKNRLLFCLLLVPFSIIAQQKFSKEISFTTDNDLYVSFDRDRYYTNGMFLNYRYITKNENITLEKKIFEWEIGHEMFTPNKSIVQTIDEHDRPFAAYLYGSFGVKNVYKNNKILNYNLQVGVLGPNAFGKELQDFIHGIYGFKKATGWQFQIKNAFAFNFDVDYIRFLGKNNKNTIDVSWVNTAKLGTIYTNVSSGFYVRFGLNPLEKIINSIAFNTNLNDDTTNSTRAIESFIFVKPTLRYAFYDATLEGSFLNSTSLVTKEIIPVVFNLEIGLKFTANRFNFGYIFNYNTSKSKGLRYTYGNKYGTLNINYLLH</sequence>
<dbReference type="Pfam" id="PF09982">
    <property type="entry name" value="LpxR"/>
    <property type="match status" value="1"/>
</dbReference>
<comment type="caution">
    <text evidence="2">The sequence shown here is derived from an EMBL/GenBank/DDBJ whole genome shotgun (WGS) entry which is preliminary data.</text>
</comment>
<gene>
    <name evidence="2" type="ORF">LPB3_04825</name>
</gene>
<evidence type="ECO:0000313" key="3">
    <source>
        <dbReference type="Proteomes" id="UP000092584"/>
    </source>
</evidence>
<name>A0A1B8TZT1_9FLAO</name>
<accession>A0A1B8TZT1</accession>
<dbReference type="OrthoDB" id="622552at2"/>
<feature type="signal peptide" evidence="1">
    <location>
        <begin position="1"/>
        <end position="19"/>
    </location>
</feature>
<dbReference type="AlphaFoldDB" id="A0A1B8TZT1"/>
<evidence type="ECO:0008006" key="4">
    <source>
        <dbReference type="Google" id="ProtNLM"/>
    </source>
</evidence>
<dbReference type="InterPro" id="IPR018707">
    <property type="entry name" value="LpxR"/>
</dbReference>
<dbReference type="STRING" id="1774273.LPB03_00280"/>
<protein>
    <recommendedName>
        <fullName evidence="4">Lipid A deacylase LpxR family protein</fullName>
    </recommendedName>
</protein>